<feature type="binding site" evidence="6">
    <location>
        <position position="163"/>
    </location>
    <ligand>
        <name>FMN</name>
        <dbReference type="ChEBI" id="CHEBI:58210"/>
    </ligand>
</feature>
<keyword evidence="3 8" id="KW-0560">Oxidoreductase</keyword>
<dbReference type="EC" id="1.14.-.-" evidence="8"/>
<dbReference type="InterPro" id="IPR011251">
    <property type="entry name" value="Luciferase-like_dom"/>
</dbReference>
<keyword evidence="1 6" id="KW-0285">Flavoprotein</keyword>
<dbReference type="RefSeq" id="WP_147892793.1">
    <property type="nucleotide sequence ID" value="NZ_BAAANR010000001.1"/>
</dbReference>
<evidence type="ECO:0000259" key="7">
    <source>
        <dbReference type="Pfam" id="PF00296"/>
    </source>
</evidence>
<proteinExistence type="inferred from homology"/>
<feature type="domain" description="Luciferase-like" evidence="7">
    <location>
        <begin position="30"/>
        <end position="395"/>
    </location>
</feature>
<feature type="binding site" evidence="6">
    <location>
        <position position="159"/>
    </location>
    <ligand>
        <name>FMN</name>
        <dbReference type="ChEBI" id="CHEBI:58210"/>
    </ligand>
</feature>
<accession>A0A5C8I147</accession>
<name>A0A5C8I147_9MICO</name>
<feature type="binding site" evidence="6">
    <location>
        <position position="110"/>
    </location>
    <ligand>
        <name>FMN</name>
        <dbReference type="ChEBI" id="CHEBI:58210"/>
    </ligand>
</feature>
<dbReference type="AlphaFoldDB" id="A0A5C8I147"/>
<feature type="binding site" evidence="6">
    <location>
        <position position="64"/>
    </location>
    <ligand>
        <name>FMN</name>
        <dbReference type="ChEBI" id="CHEBI:58210"/>
    </ligand>
</feature>
<dbReference type="OrthoDB" id="3265338at2"/>
<dbReference type="GO" id="GO:0016705">
    <property type="term" value="F:oxidoreductase activity, acting on paired donors, with incorporation or reduction of molecular oxygen"/>
    <property type="evidence" value="ECO:0007669"/>
    <property type="project" value="InterPro"/>
</dbReference>
<evidence type="ECO:0000256" key="4">
    <source>
        <dbReference type="ARBA" id="ARBA00023033"/>
    </source>
</evidence>
<organism evidence="8 9">
    <name type="scientific">Microbacterium hatanonis</name>
    <dbReference type="NCBI Taxonomy" id="404366"/>
    <lineage>
        <taxon>Bacteria</taxon>
        <taxon>Bacillati</taxon>
        <taxon>Actinomycetota</taxon>
        <taxon>Actinomycetes</taxon>
        <taxon>Micrococcales</taxon>
        <taxon>Microbacteriaceae</taxon>
        <taxon>Microbacterium</taxon>
    </lineage>
</organism>
<dbReference type="GO" id="GO:0004497">
    <property type="term" value="F:monooxygenase activity"/>
    <property type="evidence" value="ECO:0007669"/>
    <property type="project" value="UniProtKB-KW"/>
</dbReference>
<reference evidence="8 9" key="1">
    <citation type="submission" date="2019-08" db="EMBL/GenBank/DDBJ databases">
        <authorList>
            <person name="Dong K."/>
        </authorList>
    </citation>
    <scope>NUCLEOTIDE SEQUENCE [LARGE SCALE GENOMIC DNA]</scope>
    <source>
        <strain evidence="8 9">JCM14558</strain>
    </source>
</reference>
<dbReference type="Gene3D" id="3.20.20.30">
    <property type="entry name" value="Luciferase-like domain"/>
    <property type="match status" value="1"/>
</dbReference>
<evidence type="ECO:0000256" key="5">
    <source>
        <dbReference type="ARBA" id="ARBA00033748"/>
    </source>
</evidence>
<evidence type="ECO:0000256" key="3">
    <source>
        <dbReference type="ARBA" id="ARBA00023002"/>
    </source>
</evidence>
<dbReference type="InterPro" id="IPR051260">
    <property type="entry name" value="Diverse_substr_monoxygenases"/>
</dbReference>
<feature type="binding site" evidence="6">
    <location>
        <position position="235"/>
    </location>
    <ligand>
        <name>FMN</name>
        <dbReference type="ChEBI" id="CHEBI:58210"/>
    </ligand>
</feature>
<dbReference type="InterPro" id="IPR036661">
    <property type="entry name" value="Luciferase-like_sf"/>
</dbReference>
<keyword evidence="4 8" id="KW-0503">Monooxygenase</keyword>
<keyword evidence="9" id="KW-1185">Reference proteome</keyword>
<dbReference type="PANTHER" id="PTHR30011:SF16">
    <property type="entry name" value="C2H2 FINGER DOMAIN TRANSCRIPTION FACTOR (EUROFUNG)-RELATED"/>
    <property type="match status" value="1"/>
</dbReference>
<gene>
    <name evidence="8" type="ORF">FVP77_00710</name>
</gene>
<dbReference type="NCBIfam" id="TIGR03860">
    <property type="entry name" value="FMN_nitrolo"/>
    <property type="match status" value="1"/>
</dbReference>
<protein>
    <submittedName>
        <fullName evidence="8">NtaA/DmoA family FMN-dependent monooxygenase</fullName>
        <ecNumber evidence="8">1.14.-.-</ecNumber>
    </submittedName>
</protein>
<dbReference type="EMBL" id="VRSV01000001">
    <property type="protein sequence ID" value="TXK12049.1"/>
    <property type="molecule type" value="Genomic_DNA"/>
</dbReference>
<dbReference type="Pfam" id="PF00296">
    <property type="entry name" value="Bac_luciferase"/>
    <property type="match status" value="1"/>
</dbReference>
<dbReference type="SUPFAM" id="SSF51679">
    <property type="entry name" value="Bacterial luciferase-like"/>
    <property type="match status" value="1"/>
</dbReference>
<comment type="caution">
    <text evidence="8">The sequence shown here is derived from an EMBL/GenBank/DDBJ whole genome shotgun (WGS) entry which is preliminary data.</text>
</comment>
<evidence type="ECO:0000313" key="8">
    <source>
        <dbReference type="EMBL" id="TXK12049.1"/>
    </source>
</evidence>
<comment type="similarity">
    <text evidence="5">Belongs to the NtaA/SnaA/DszA monooxygenase family.</text>
</comment>
<keyword evidence="2 6" id="KW-0288">FMN</keyword>
<evidence type="ECO:0000256" key="6">
    <source>
        <dbReference type="PIRSR" id="PIRSR000337-1"/>
    </source>
</evidence>
<evidence type="ECO:0000256" key="1">
    <source>
        <dbReference type="ARBA" id="ARBA00022630"/>
    </source>
</evidence>
<dbReference type="PANTHER" id="PTHR30011">
    <property type="entry name" value="ALKANESULFONATE MONOOXYGENASE-RELATED"/>
    <property type="match status" value="1"/>
</dbReference>
<evidence type="ECO:0000313" key="9">
    <source>
        <dbReference type="Proteomes" id="UP000321034"/>
    </source>
</evidence>
<dbReference type="PIRSF" id="PIRSF000337">
    <property type="entry name" value="NTA_MOA"/>
    <property type="match status" value="1"/>
</dbReference>
<evidence type="ECO:0000256" key="2">
    <source>
        <dbReference type="ARBA" id="ARBA00022643"/>
    </source>
</evidence>
<sequence length="457" mass="50212">MSLADPRPLLFGLYEQACIGNGSGAVSLWTHPADERLTATGMRYWIDLARRAEEAEFDLFFFGDVLGMYDTYRGSEATAVEWGVELPAQDPLLHIPALAAVTERIAFGATVSTTYEHPFAHARRFSTLDHLTAGRIAWNIVTSYLPGAAANFGLDVLAHDQRYDRADEFLDVVYKLWEHSWSDDAFVGSKETGLFAHPDRVRRVDHVGEHFRVAGPHLSIPSPQRTPVLIQAGWSPRGREFAARHAELIFVGDSDPVAVREGLAGIRARAAEIGRDPSEIRAVVGMNLVVAPTRIAVQEKLDGFQSHYSSEAQLAAYAGWGGVDFSQYADDEPLIKQSTTHTQTKETRADAPVLTAGDVRRRFGAVTAFADDRFIGTPGEVADNIGRFVEESGVDGFLLHQFVSPGSLEDFATLLAPELRSRGLYGGFPTEGTLRSRLRSDRRDRLPADHPAVSGVR</sequence>
<dbReference type="InterPro" id="IPR016215">
    <property type="entry name" value="NTA_MOA"/>
</dbReference>
<dbReference type="Proteomes" id="UP000321034">
    <property type="component" value="Unassembled WGS sequence"/>
</dbReference>